<proteinExistence type="predicted"/>
<dbReference type="Proteomes" id="UP001295423">
    <property type="component" value="Unassembled WGS sequence"/>
</dbReference>
<sequence length="84" mass="10003">MPNQMEFYDEELSRSFRQLQELLQEDASSPRLDQLFKSCGAYIQQMNREVQGMKGEEKKQWKEILGFRAQTFKQLQAAVHEVEF</sequence>
<dbReference type="AlphaFoldDB" id="A0AAD2G0R7"/>
<gene>
    <name evidence="1" type="ORF">CYCCA115_LOCUS17566</name>
</gene>
<protein>
    <submittedName>
        <fullName evidence="1">Uncharacterized protein</fullName>
    </submittedName>
</protein>
<keyword evidence="2" id="KW-1185">Reference proteome</keyword>
<organism evidence="1 2">
    <name type="scientific">Cylindrotheca closterium</name>
    <dbReference type="NCBI Taxonomy" id="2856"/>
    <lineage>
        <taxon>Eukaryota</taxon>
        <taxon>Sar</taxon>
        <taxon>Stramenopiles</taxon>
        <taxon>Ochrophyta</taxon>
        <taxon>Bacillariophyta</taxon>
        <taxon>Bacillariophyceae</taxon>
        <taxon>Bacillariophycidae</taxon>
        <taxon>Bacillariales</taxon>
        <taxon>Bacillariaceae</taxon>
        <taxon>Cylindrotheca</taxon>
    </lineage>
</organism>
<dbReference type="EMBL" id="CAKOGP040001980">
    <property type="protein sequence ID" value="CAJ1959142.1"/>
    <property type="molecule type" value="Genomic_DNA"/>
</dbReference>
<name>A0AAD2G0R7_9STRA</name>
<comment type="caution">
    <text evidence="1">The sequence shown here is derived from an EMBL/GenBank/DDBJ whole genome shotgun (WGS) entry which is preliminary data.</text>
</comment>
<reference evidence="1" key="1">
    <citation type="submission" date="2023-08" db="EMBL/GenBank/DDBJ databases">
        <authorList>
            <person name="Audoor S."/>
            <person name="Bilcke G."/>
        </authorList>
    </citation>
    <scope>NUCLEOTIDE SEQUENCE</scope>
</reference>
<evidence type="ECO:0000313" key="2">
    <source>
        <dbReference type="Proteomes" id="UP001295423"/>
    </source>
</evidence>
<accession>A0AAD2G0R7</accession>
<evidence type="ECO:0000313" key="1">
    <source>
        <dbReference type="EMBL" id="CAJ1959142.1"/>
    </source>
</evidence>